<keyword evidence="6" id="KW-1185">Reference proteome</keyword>
<dbReference type="Pfam" id="PF01547">
    <property type="entry name" value="SBP_bac_1"/>
    <property type="match status" value="1"/>
</dbReference>
<evidence type="ECO:0000256" key="4">
    <source>
        <dbReference type="ARBA" id="ARBA00022729"/>
    </source>
</evidence>
<reference evidence="6" key="1">
    <citation type="submission" date="2023-07" db="EMBL/GenBank/DDBJ databases">
        <title>Draft genome sequence of the endophytic actinobacterium Streptomyces justiciae WPN32, a potential antibiotic producer.</title>
        <authorList>
            <person name="Yasawong M."/>
            <person name="Pana W."/>
            <person name="Ganta P."/>
            <person name="Santapan N."/>
            <person name="Songngamsuk T."/>
            <person name="Phatcharaharikarn M."/>
            <person name="Kerdtoob S."/>
            <person name="Nantapong N."/>
        </authorList>
    </citation>
    <scope>NUCLEOTIDE SEQUENCE [LARGE SCALE GENOMIC DNA]</scope>
    <source>
        <strain evidence="6">WPN32</strain>
    </source>
</reference>
<evidence type="ECO:0000313" key="6">
    <source>
        <dbReference type="Proteomes" id="UP001257948"/>
    </source>
</evidence>
<organism evidence="5 6">
    <name type="scientific">Streptomyces justiciae</name>
    <dbReference type="NCBI Taxonomy" id="2780140"/>
    <lineage>
        <taxon>Bacteria</taxon>
        <taxon>Bacillati</taxon>
        <taxon>Actinomycetota</taxon>
        <taxon>Actinomycetes</taxon>
        <taxon>Kitasatosporales</taxon>
        <taxon>Streptomycetaceae</taxon>
        <taxon>Streptomyces</taxon>
    </lineage>
</organism>
<accession>A0ABU3LM67</accession>
<dbReference type="InterPro" id="IPR006059">
    <property type="entry name" value="SBP"/>
</dbReference>
<sequence>MHTDATPAGVPLGRRRFLALSAGGAMAGAAALSGCAMQVSSGVSGSGETVTVMVNSGDILPEQVQQAQKALGIKIALVKYDITKLIAMLTSGSPPDLVRGVGAVDLPFFAARDVAENLDPYFARSSVLKLDDLDPVNDLWRYDGRTQGKGPRYGMAKDFSQDSMYWYNTAAFDKGGLDYPSETEPVTYEEWLDDAKRLVQRKSGQTTVFGGSFNGLTRATLLATMTASAGGSLFSDDFSRVDFTTPEARKALTWYVDYAKTKVGPSLIQPDPNGWDGPTYQAGRMAMSNSGYWMGGMIYPDKKLAQVSRLAPAPLFAGGRRISACQGGTGLWMPRGAKNKDAAWRVFEWFFGEEPAKARASGGWGIPSLKSLRPLMPAQEDYHKRVLRVQEEELKHFSVVSFTPYSRADAIDALFNQIAPAAMNGQISVDTLAGRLNSAINEQLKRGKEQVG</sequence>
<protein>
    <submittedName>
        <fullName evidence="5">Extracellular solute-binding protein</fullName>
    </submittedName>
</protein>
<keyword evidence="4" id="KW-0732">Signal</keyword>
<dbReference type="Proteomes" id="UP001257948">
    <property type="component" value="Unassembled WGS sequence"/>
</dbReference>
<dbReference type="InterPro" id="IPR006311">
    <property type="entry name" value="TAT_signal"/>
</dbReference>
<evidence type="ECO:0000256" key="1">
    <source>
        <dbReference type="ARBA" id="ARBA00004196"/>
    </source>
</evidence>
<dbReference type="PANTHER" id="PTHR43649:SF31">
    <property type="entry name" value="SN-GLYCEROL-3-PHOSPHATE-BINDING PERIPLASMIC PROTEIN UGPB"/>
    <property type="match status" value="1"/>
</dbReference>
<dbReference type="PROSITE" id="PS51318">
    <property type="entry name" value="TAT"/>
    <property type="match status" value="1"/>
</dbReference>
<evidence type="ECO:0000313" key="5">
    <source>
        <dbReference type="EMBL" id="MDT7840329.1"/>
    </source>
</evidence>
<evidence type="ECO:0000256" key="3">
    <source>
        <dbReference type="ARBA" id="ARBA00022448"/>
    </source>
</evidence>
<dbReference type="Gene3D" id="3.40.190.10">
    <property type="entry name" value="Periplasmic binding protein-like II"/>
    <property type="match status" value="1"/>
</dbReference>
<comment type="caution">
    <text evidence="5">The sequence shown here is derived from an EMBL/GenBank/DDBJ whole genome shotgun (WGS) entry which is preliminary data.</text>
</comment>
<dbReference type="RefSeq" id="WP_314198865.1">
    <property type="nucleotide sequence ID" value="NZ_JAVTLL010000003.1"/>
</dbReference>
<keyword evidence="3" id="KW-0813">Transport</keyword>
<dbReference type="PANTHER" id="PTHR43649">
    <property type="entry name" value="ARABINOSE-BINDING PROTEIN-RELATED"/>
    <property type="match status" value="1"/>
</dbReference>
<comment type="subcellular location">
    <subcellularLocation>
        <location evidence="1">Cell envelope</location>
    </subcellularLocation>
</comment>
<evidence type="ECO:0000256" key="2">
    <source>
        <dbReference type="ARBA" id="ARBA00008520"/>
    </source>
</evidence>
<dbReference type="InterPro" id="IPR050490">
    <property type="entry name" value="Bact_solute-bd_prot1"/>
</dbReference>
<gene>
    <name evidence="5" type="ORF">RQC66_06260</name>
</gene>
<proteinExistence type="inferred from homology"/>
<name>A0ABU3LM67_9ACTN</name>
<dbReference type="SUPFAM" id="SSF53850">
    <property type="entry name" value="Periplasmic binding protein-like II"/>
    <property type="match status" value="1"/>
</dbReference>
<comment type="similarity">
    <text evidence="2">Belongs to the bacterial solute-binding protein 1 family.</text>
</comment>
<dbReference type="EMBL" id="JAVTLL010000003">
    <property type="protein sequence ID" value="MDT7840329.1"/>
    <property type="molecule type" value="Genomic_DNA"/>
</dbReference>